<feature type="region of interest" description="Disordered" evidence="1">
    <location>
        <begin position="95"/>
        <end position="130"/>
    </location>
</feature>
<feature type="compositionally biased region" description="Polar residues" evidence="1">
    <location>
        <begin position="109"/>
        <end position="129"/>
    </location>
</feature>
<name>A0A1A9WYH1_9MUSC</name>
<proteinExistence type="predicted"/>
<dbReference type="EnsemblMetazoa" id="GBRI037273-RA">
    <property type="protein sequence ID" value="GBRI037273-PA"/>
    <property type="gene ID" value="GBRI037273"/>
</dbReference>
<evidence type="ECO:0000256" key="1">
    <source>
        <dbReference type="SAM" id="MobiDB-lite"/>
    </source>
</evidence>
<reference evidence="2" key="2">
    <citation type="submission" date="2020-05" db="UniProtKB">
        <authorList>
            <consortium name="EnsemblMetazoa"/>
        </authorList>
    </citation>
    <scope>IDENTIFICATION</scope>
    <source>
        <strain evidence="2">IAEA</strain>
    </source>
</reference>
<evidence type="ECO:0000313" key="2">
    <source>
        <dbReference type="EnsemblMetazoa" id="GBRI037273-PA"/>
    </source>
</evidence>
<protein>
    <submittedName>
        <fullName evidence="2">Uncharacterized protein</fullName>
    </submittedName>
</protein>
<sequence>MKLISPNAWLELLYAAALIDFYGDFNVRISILIVMCSPSGLILILIASLFYNCLFSVIVAVDAKTNNSKEPRASATFADSKSRGDRFHVYYHHQNDSNSRATPDEKIKNISSGRGNSISTPSYDNNSNPPHERLIDLTRKHKIYLNSFEIT</sequence>
<accession>A0A1A9WYH1</accession>
<dbReference type="VEuPathDB" id="VectorBase:GBRI037273"/>
<reference evidence="3" key="1">
    <citation type="submission" date="2014-03" db="EMBL/GenBank/DDBJ databases">
        <authorList>
            <person name="Aksoy S."/>
            <person name="Warren W."/>
            <person name="Wilson R.K."/>
        </authorList>
    </citation>
    <scope>NUCLEOTIDE SEQUENCE [LARGE SCALE GENOMIC DNA]</scope>
    <source>
        <strain evidence="3">IAEA</strain>
    </source>
</reference>
<dbReference type="AlphaFoldDB" id="A0A1A9WYH1"/>
<keyword evidence="3" id="KW-1185">Reference proteome</keyword>
<evidence type="ECO:0000313" key="3">
    <source>
        <dbReference type="Proteomes" id="UP000091820"/>
    </source>
</evidence>
<dbReference type="Proteomes" id="UP000091820">
    <property type="component" value="Unassembled WGS sequence"/>
</dbReference>
<organism evidence="2 3">
    <name type="scientific">Glossina brevipalpis</name>
    <dbReference type="NCBI Taxonomy" id="37001"/>
    <lineage>
        <taxon>Eukaryota</taxon>
        <taxon>Metazoa</taxon>
        <taxon>Ecdysozoa</taxon>
        <taxon>Arthropoda</taxon>
        <taxon>Hexapoda</taxon>
        <taxon>Insecta</taxon>
        <taxon>Pterygota</taxon>
        <taxon>Neoptera</taxon>
        <taxon>Endopterygota</taxon>
        <taxon>Diptera</taxon>
        <taxon>Brachycera</taxon>
        <taxon>Muscomorpha</taxon>
        <taxon>Hippoboscoidea</taxon>
        <taxon>Glossinidae</taxon>
        <taxon>Glossina</taxon>
    </lineage>
</organism>